<comment type="caution">
    <text evidence="2">The sequence shown here is derived from an EMBL/GenBank/DDBJ whole genome shotgun (WGS) entry which is preliminary data.</text>
</comment>
<reference evidence="2 3" key="1">
    <citation type="journal article" date="2015" name="Plant Cell">
        <title>Oil accumulation by the oleaginous diatom Fistulifera solaris as revealed by the genome and transcriptome.</title>
        <authorList>
            <person name="Tanaka T."/>
            <person name="Maeda Y."/>
            <person name="Veluchamy A."/>
            <person name="Tanaka M."/>
            <person name="Abida H."/>
            <person name="Marechal E."/>
            <person name="Bowler C."/>
            <person name="Muto M."/>
            <person name="Sunaga Y."/>
            <person name="Tanaka M."/>
            <person name="Yoshino T."/>
            <person name="Taniguchi T."/>
            <person name="Fukuda Y."/>
            <person name="Nemoto M."/>
            <person name="Matsumoto M."/>
            <person name="Wong P.S."/>
            <person name="Aburatani S."/>
            <person name="Fujibuchi W."/>
        </authorList>
    </citation>
    <scope>NUCLEOTIDE SEQUENCE [LARGE SCALE GENOMIC DNA]</scope>
    <source>
        <strain evidence="2 3">JPCC DA0580</strain>
    </source>
</reference>
<dbReference type="EMBL" id="BDSP01000200">
    <property type="protein sequence ID" value="GAX23318.1"/>
    <property type="molecule type" value="Genomic_DNA"/>
</dbReference>
<evidence type="ECO:0000313" key="2">
    <source>
        <dbReference type="EMBL" id="GAX23318.1"/>
    </source>
</evidence>
<accession>A0A1Z5KBN5</accession>
<organism evidence="2 3">
    <name type="scientific">Fistulifera solaris</name>
    <name type="common">Oleaginous diatom</name>
    <dbReference type="NCBI Taxonomy" id="1519565"/>
    <lineage>
        <taxon>Eukaryota</taxon>
        <taxon>Sar</taxon>
        <taxon>Stramenopiles</taxon>
        <taxon>Ochrophyta</taxon>
        <taxon>Bacillariophyta</taxon>
        <taxon>Bacillariophyceae</taxon>
        <taxon>Bacillariophycidae</taxon>
        <taxon>Naviculales</taxon>
        <taxon>Naviculaceae</taxon>
        <taxon>Fistulifera</taxon>
    </lineage>
</organism>
<keyword evidence="3" id="KW-1185">Reference proteome</keyword>
<feature type="region of interest" description="Disordered" evidence="1">
    <location>
        <begin position="31"/>
        <end position="56"/>
    </location>
</feature>
<name>A0A1Z5KBN5_FISSO</name>
<dbReference type="AlphaFoldDB" id="A0A1Z5KBN5"/>
<sequence>MNNNNIRIDNREDPSKEGLFARHTQVVLSLSGAPPANGGGGGGGISPPTDPPTTNPPPLPVLQNCLDDPLAEDSFGYCLDASENKYDFCFYENTNMDVCRNFAESTKLAMGFSFTPWGYCEVYFDNTNSKTNVAAICPPGMKAGSSANSGTGYPALMDGSNDIPCYSCRQPSQQDCTKPTFPDWTGFCLDAKGITYPFCSRGDVPTEEYCRLGAEETDKAVGYSFTPWGYCEIYFDSTVVGTKLASFCPKGFTSCGCTGTNKGTGYPGALQGKENNDVVCNTCGTPRTTPPVGDCRFRLSLKSGACLDNPDGQKYDFCFGNNWKRADCLKAAQTTYKVRGLPSIPVGWGYSALGSYCEIYFDNKDSGTAVNSICPPGLFPGKSDSTATGPPKGIDTSSGGDIFCYSCSGLIPPLEPRSCGTRVTTKEGYCVDGASTPQGYDFCFASLNKASCQAAAENHALAVGYSITSWNQCRIHFDNMDTLDNTGGFCPPGFFKADWDGYRGASFPKGVDGTPGVQCYTCAPPS</sequence>
<protein>
    <submittedName>
        <fullName evidence="2">Uncharacterized protein</fullName>
    </submittedName>
</protein>
<dbReference type="Proteomes" id="UP000198406">
    <property type="component" value="Unassembled WGS sequence"/>
</dbReference>
<evidence type="ECO:0000256" key="1">
    <source>
        <dbReference type="SAM" id="MobiDB-lite"/>
    </source>
</evidence>
<evidence type="ECO:0000313" key="3">
    <source>
        <dbReference type="Proteomes" id="UP000198406"/>
    </source>
</evidence>
<proteinExistence type="predicted"/>
<gene>
    <name evidence="2" type="ORF">FisN_27Lh092</name>
</gene>
<dbReference type="InParanoid" id="A0A1Z5KBN5"/>